<keyword evidence="1" id="KW-0812">Transmembrane</keyword>
<dbReference type="Proteomes" id="UP001551675">
    <property type="component" value="Unassembled WGS sequence"/>
</dbReference>
<evidence type="ECO:0000313" key="3">
    <source>
        <dbReference type="Proteomes" id="UP001551675"/>
    </source>
</evidence>
<keyword evidence="3" id="KW-1185">Reference proteome</keyword>
<keyword evidence="1" id="KW-0472">Membrane</keyword>
<dbReference type="EMBL" id="JBFALK010000003">
    <property type="protein sequence ID" value="MEV0968728.1"/>
    <property type="molecule type" value="Genomic_DNA"/>
</dbReference>
<accession>A0ABV3GAS0</accession>
<comment type="caution">
    <text evidence="2">The sequence shown here is derived from an EMBL/GenBank/DDBJ whole genome shotgun (WGS) entry which is preliminary data.</text>
</comment>
<name>A0ABV3GAS0_MICGL</name>
<sequence length="90" mass="10123">MFSDEPGGVLLWLAFWIAQVILPVLAGLVVLAAMLFCSFVVTTATIAAVHHAIRRISRRHRRRPRLQEDRREREAGLSVLSAWMGRAADD</sequence>
<evidence type="ECO:0000256" key="1">
    <source>
        <dbReference type="SAM" id="Phobius"/>
    </source>
</evidence>
<reference evidence="2 3" key="1">
    <citation type="submission" date="2024-06" db="EMBL/GenBank/DDBJ databases">
        <title>The Natural Products Discovery Center: Release of the First 8490 Sequenced Strains for Exploring Actinobacteria Biosynthetic Diversity.</title>
        <authorList>
            <person name="Kalkreuter E."/>
            <person name="Kautsar S.A."/>
            <person name="Yang D."/>
            <person name="Bader C.D."/>
            <person name="Teijaro C.N."/>
            <person name="Fluegel L."/>
            <person name="Davis C.M."/>
            <person name="Simpson J.R."/>
            <person name="Lauterbach L."/>
            <person name="Steele A.D."/>
            <person name="Gui C."/>
            <person name="Meng S."/>
            <person name="Li G."/>
            <person name="Viehrig K."/>
            <person name="Ye F."/>
            <person name="Su P."/>
            <person name="Kiefer A.F."/>
            <person name="Nichols A."/>
            <person name="Cepeda A.J."/>
            <person name="Yan W."/>
            <person name="Fan B."/>
            <person name="Jiang Y."/>
            <person name="Adhikari A."/>
            <person name="Zheng C.-J."/>
            <person name="Schuster L."/>
            <person name="Cowan T.M."/>
            <person name="Smanski M.J."/>
            <person name="Chevrette M.G."/>
            <person name="De Carvalho L.P.S."/>
            <person name="Shen B."/>
        </authorList>
    </citation>
    <scope>NUCLEOTIDE SEQUENCE [LARGE SCALE GENOMIC DNA]</scope>
    <source>
        <strain evidence="2 3">NPDC050100</strain>
    </source>
</reference>
<evidence type="ECO:0008006" key="4">
    <source>
        <dbReference type="Google" id="ProtNLM"/>
    </source>
</evidence>
<dbReference type="RefSeq" id="WP_061256622.1">
    <property type="nucleotide sequence ID" value="NZ_JBFALK010000003.1"/>
</dbReference>
<feature type="transmembrane region" description="Helical" evidence="1">
    <location>
        <begin position="20"/>
        <end position="53"/>
    </location>
</feature>
<keyword evidence="1" id="KW-1133">Transmembrane helix</keyword>
<gene>
    <name evidence="2" type="ORF">AB0I59_08845</name>
</gene>
<evidence type="ECO:0000313" key="2">
    <source>
        <dbReference type="EMBL" id="MEV0968728.1"/>
    </source>
</evidence>
<organism evidence="2 3">
    <name type="scientific">Microtetraspora glauca</name>
    <dbReference type="NCBI Taxonomy" id="1996"/>
    <lineage>
        <taxon>Bacteria</taxon>
        <taxon>Bacillati</taxon>
        <taxon>Actinomycetota</taxon>
        <taxon>Actinomycetes</taxon>
        <taxon>Streptosporangiales</taxon>
        <taxon>Streptosporangiaceae</taxon>
        <taxon>Microtetraspora</taxon>
    </lineage>
</organism>
<protein>
    <recommendedName>
        <fullName evidence="4">DUF4229 domain-containing protein</fullName>
    </recommendedName>
</protein>
<proteinExistence type="predicted"/>